<protein>
    <submittedName>
        <fullName evidence="4">Gfo/Idh/MocA family oxidoreductase</fullName>
    </submittedName>
</protein>
<gene>
    <name evidence="4" type="ORF">MJA45_22485</name>
</gene>
<dbReference type="GO" id="GO:0000166">
    <property type="term" value="F:nucleotide binding"/>
    <property type="evidence" value="ECO:0007669"/>
    <property type="project" value="InterPro"/>
</dbReference>
<dbReference type="PANTHER" id="PTHR43818">
    <property type="entry name" value="BCDNA.GH03377"/>
    <property type="match status" value="1"/>
</dbReference>
<dbReference type="Gene3D" id="3.40.50.720">
    <property type="entry name" value="NAD(P)-binding Rossmann-like Domain"/>
    <property type="match status" value="1"/>
</dbReference>
<dbReference type="InterPro" id="IPR050463">
    <property type="entry name" value="Gfo/Idh/MocA_oxidrdct_glycsds"/>
</dbReference>
<dbReference type="Pfam" id="PF01408">
    <property type="entry name" value="GFO_IDH_MocA"/>
    <property type="match status" value="1"/>
</dbReference>
<dbReference type="InterPro" id="IPR036291">
    <property type="entry name" value="NAD(P)-bd_dom_sf"/>
</dbReference>
<keyword evidence="1" id="KW-0560">Oxidoreductase</keyword>
<evidence type="ECO:0000259" key="3">
    <source>
        <dbReference type="Pfam" id="PF22725"/>
    </source>
</evidence>
<dbReference type="Proteomes" id="UP001305702">
    <property type="component" value="Chromosome"/>
</dbReference>
<evidence type="ECO:0000313" key="5">
    <source>
        <dbReference type="Proteomes" id="UP001305702"/>
    </source>
</evidence>
<evidence type="ECO:0000313" key="4">
    <source>
        <dbReference type="EMBL" id="WNQ10362.1"/>
    </source>
</evidence>
<dbReference type="InterPro" id="IPR000683">
    <property type="entry name" value="Gfo/Idh/MocA-like_OxRdtase_N"/>
</dbReference>
<dbReference type="Pfam" id="PF22725">
    <property type="entry name" value="GFO_IDH_MocA_C3"/>
    <property type="match status" value="1"/>
</dbReference>
<evidence type="ECO:0000256" key="1">
    <source>
        <dbReference type="ARBA" id="ARBA00023002"/>
    </source>
</evidence>
<feature type="domain" description="Gfo/Idh/MocA-like oxidoreductase N-terminal" evidence="2">
    <location>
        <begin position="2"/>
        <end position="135"/>
    </location>
</feature>
<sequence>MIRIGLVGLGFMGRTHLETYLRLEKEGQPIQVVAICDINPAKWEGQATAGNFDTKSESIDFSRFAKYTDMAEMLEKEELDAVDLCLPTYLHKDMSVLALNRGKHVMCEKPMAMNAAECSEMVEAADQNGKLLMIGQCLRFWPAYVYLKEQVDSGKLGKVRGAYFFRGGGTPDWAEWLTQKDKSGGALLDMHVHDIDTVNWLFGMPKAVSCLALNAVEGSGYDIVSTHYAYEDGKVINAQVDWTLQGDFGFDMTYRVNFEKGNIVFQNGTVKVNPSDGPGFEAELSENFGYYYEMKYFLEAITNGTPVDKAPPLSTKGSIEIAEAEIASADRQGAWIELSSR</sequence>
<dbReference type="KEGG" id="paun:MJA45_22485"/>
<proteinExistence type="predicted"/>
<evidence type="ECO:0000259" key="2">
    <source>
        <dbReference type="Pfam" id="PF01408"/>
    </source>
</evidence>
<accession>A0AA96RE06</accession>
<dbReference type="EMBL" id="CP130318">
    <property type="protein sequence ID" value="WNQ10362.1"/>
    <property type="molecule type" value="Genomic_DNA"/>
</dbReference>
<dbReference type="RefSeq" id="WP_315604136.1">
    <property type="nucleotide sequence ID" value="NZ_CP130318.1"/>
</dbReference>
<name>A0AA96RE06_9BACL</name>
<dbReference type="PANTHER" id="PTHR43818:SF11">
    <property type="entry name" value="BCDNA.GH03377"/>
    <property type="match status" value="1"/>
</dbReference>
<reference evidence="4 5" key="1">
    <citation type="submission" date="2022-02" db="EMBL/GenBank/DDBJ databases">
        <title>Paenibacillus sp. MBLB1776 Whole Genome Shotgun Sequencing.</title>
        <authorList>
            <person name="Hwang C.Y."/>
            <person name="Cho E.-S."/>
            <person name="Seo M.-J."/>
        </authorList>
    </citation>
    <scope>NUCLEOTIDE SEQUENCE [LARGE SCALE GENOMIC DNA]</scope>
    <source>
        <strain evidence="4 5">MBLB1776</strain>
    </source>
</reference>
<dbReference type="Gene3D" id="3.30.360.10">
    <property type="entry name" value="Dihydrodipicolinate Reductase, domain 2"/>
    <property type="match status" value="1"/>
</dbReference>
<organism evidence="4 5">
    <name type="scientific">Paenibacillus aurantius</name>
    <dbReference type="NCBI Taxonomy" id="2918900"/>
    <lineage>
        <taxon>Bacteria</taxon>
        <taxon>Bacillati</taxon>
        <taxon>Bacillota</taxon>
        <taxon>Bacilli</taxon>
        <taxon>Bacillales</taxon>
        <taxon>Paenibacillaceae</taxon>
        <taxon>Paenibacillus</taxon>
    </lineage>
</organism>
<dbReference type="SUPFAM" id="SSF51735">
    <property type="entry name" value="NAD(P)-binding Rossmann-fold domains"/>
    <property type="match status" value="1"/>
</dbReference>
<dbReference type="GO" id="GO:0016491">
    <property type="term" value="F:oxidoreductase activity"/>
    <property type="evidence" value="ECO:0007669"/>
    <property type="project" value="UniProtKB-KW"/>
</dbReference>
<feature type="domain" description="GFO/IDH/MocA-like oxidoreductase" evidence="3">
    <location>
        <begin position="145"/>
        <end position="263"/>
    </location>
</feature>
<keyword evidence="5" id="KW-1185">Reference proteome</keyword>
<dbReference type="SUPFAM" id="SSF55347">
    <property type="entry name" value="Glyceraldehyde-3-phosphate dehydrogenase-like, C-terminal domain"/>
    <property type="match status" value="1"/>
</dbReference>
<dbReference type="InterPro" id="IPR055170">
    <property type="entry name" value="GFO_IDH_MocA-like_dom"/>
</dbReference>
<dbReference type="AlphaFoldDB" id="A0AA96RE06"/>